<dbReference type="AlphaFoldDB" id="A0AAD3SXH5"/>
<gene>
    <name evidence="1" type="ORF">Nepgr_021436</name>
</gene>
<evidence type="ECO:0000313" key="1">
    <source>
        <dbReference type="EMBL" id="GMH19595.1"/>
    </source>
</evidence>
<organism evidence="1 2">
    <name type="scientific">Nepenthes gracilis</name>
    <name type="common">Slender pitcher plant</name>
    <dbReference type="NCBI Taxonomy" id="150966"/>
    <lineage>
        <taxon>Eukaryota</taxon>
        <taxon>Viridiplantae</taxon>
        <taxon>Streptophyta</taxon>
        <taxon>Embryophyta</taxon>
        <taxon>Tracheophyta</taxon>
        <taxon>Spermatophyta</taxon>
        <taxon>Magnoliopsida</taxon>
        <taxon>eudicotyledons</taxon>
        <taxon>Gunneridae</taxon>
        <taxon>Pentapetalae</taxon>
        <taxon>Caryophyllales</taxon>
        <taxon>Nepenthaceae</taxon>
        <taxon>Nepenthes</taxon>
    </lineage>
</organism>
<proteinExistence type="predicted"/>
<comment type="caution">
    <text evidence="1">The sequence shown here is derived from an EMBL/GenBank/DDBJ whole genome shotgun (WGS) entry which is preliminary data.</text>
</comment>
<sequence>MAGTCCWLDFADVKYGICHAPADGCNYCSPLMKVVAAGSWKQLQVGMQATFVVYRLLDAYAQGSWRFFVHRCHEPSDVGTLSCVFLSCFVSDFGTVEYSVLL</sequence>
<evidence type="ECO:0000313" key="2">
    <source>
        <dbReference type="Proteomes" id="UP001279734"/>
    </source>
</evidence>
<name>A0AAD3SXH5_NEPGR</name>
<keyword evidence="2" id="KW-1185">Reference proteome</keyword>
<reference evidence="1" key="1">
    <citation type="submission" date="2023-05" db="EMBL/GenBank/DDBJ databases">
        <title>Nepenthes gracilis genome sequencing.</title>
        <authorList>
            <person name="Fukushima K."/>
        </authorList>
    </citation>
    <scope>NUCLEOTIDE SEQUENCE</scope>
    <source>
        <strain evidence="1">SING2019-196</strain>
    </source>
</reference>
<protein>
    <submittedName>
        <fullName evidence="1">Uncharacterized protein</fullName>
    </submittedName>
</protein>
<accession>A0AAD3SXH5</accession>
<dbReference type="Proteomes" id="UP001279734">
    <property type="component" value="Unassembled WGS sequence"/>
</dbReference>
<dbReference type="EMBL" id="BSYO01000021">
    <property type="protein sequence ID" value="GMH19595.1"/>
    <property type="molecule type" value="Genomic_DNA"/>
</dbReference>